<proteinExistence type="predicted"/>
<dbReference type="Proteomes" id="UP000004946">
    <property type="component" value="Chromosome"/>
</dbReference>
<gene>
    <name evidence="1" type="ORF">HMPREF0620_1579</name>
</gene>
<dbReference type="AlphaFoldDB" id="E6K2A6"/>
<keyword evidence="2" id="KW-1185">Reference proteome</keyword>
<accession>E6K2A6</accession>
<protein>
    <submittedName>
        <fullName evidence="1">Uncharacterized protein</fullName>
    </submittedName>
</protein>
<comment type="caution">
    <text evidence="1">The sequence shown here is derived from an EMBL/GenBank/DDBJ whole genome shotgun (WGS) entry which is preliminary data.</text>
</comment>
<dbReference type="EMBL" id="AEON01000002">
    <property type="protein sequence ID" value="EFT82894.1"/>
    <property type="molecule type" value="Genomic_DNA"/>
</dbReference>
<evidence type="ECO:0000313" key="1">
    <source>
        <dbReference type="EMBL" id="EFT82894.1"/>
    </source>
</evidence>
<dbReference type="HOGENOM" id="CLU_3293661_0_0_11"/>
<name>E6K2A6_PARDN</name>
<organism evidence="1 2">
    <name type="scientific">Parascardovia denticolens DSM 10105 = JCM 12538</name>
    <dbReference type="NCBI Taxonomy" id="864564"/>
    <lineage>
        <taxon>Bacteria</taxon>
        <taxon>Bacillati</taxon>
        <taxon>Actinomycetota</taxon>
        <taxon>Actinomycetes</taxon>
        <taxon>Bifidobacteriales</taxon>
        <taxon>Bifidobacteriaceae</taxon>
        <taxon>Parascardovia</taxon>
    </lineage>
</organism>
<evidence type="ECO:0000313" key="2">
    <source>
        <dbReference type="Proteomes" id="UP000004946"/>
    </source>
</evidence>
<reference evidence="1 2" key="1">
    <citation type="submission" date="2010-12" db="EMBL/GenBank/DDBJ databases">
        <authorList>
            <person name="Muzny D."/>
            <person name="Qin X."/>
            <person name="Buhay C."/>
            <person name="Dugan-Rocha S."/>
            <person name="Ding Y."/>
            <person name="Chen G."/>
            <person name="Hawes A."/>
            <person name="Holder M."/>
            <person name="Jhangiani S."/>
            <person name="Johnson A."/>
            <person name="Khan Z."/>
            <person name="Li Z."/>
            <person name="Liu W."/>
            <person name="Liu X."/>
            <person name="Perez L."/>
            <person name="Shen H."/>
            <person name="Wang Q."/>
            <person name="Watt J."/>
            <person name="Xi L."/>
            <person name="Xin Y."/>
            <person name="Zhou J."/>
            <person name="Deng J."/>
            <person name="Jiang H."/>
            <person name="Liu Y."/>
            <person name="Qu J."/>
            <person name="Song X.-Z."/>
            <person name="Zhang L."/>
            <person name="Villasana D."/>
            <person name="Johnson A."/>
            <person name="Liu J."/>
            <person name="Liyanage D."/>
            <person name="Lorensuhewa L."/>
            <person name="Robinson T."/>
            <person name="Song A."/>
            <person name="Song B.-B."/>
            <person name="Dinh H."/>
            <person name="Thornton R."/>
            <person name="Coyle M."/>
            <person name="Francisco L."/>
            <person name="Jackson L."/>
            <person name="Javaid M."/>
            <person name="Korchina V."/>
            <person name="Kovar C."/>
            <person name="Mata R."/>
            <person name="Mathew T."/>
            <person name="Ngo R."/>
            <person name="Nguyen L."/>
            <person name="Nguyen N."/>
            <person name="Okwuonu G."/>
            <person name="Ongeri F."/>
            <person name="Pham C."/>
            <person name="Simmons D."/>
            <person name="Wilczek-Boney K."/>
            <person name="Hale W."/>
            <person name="Jakkamsetti A."/>
            <person name="Pham P."/>
            <person name="Ruth R."/>
            <person name="San Lucas F."/>
            <person name="Warren J."/>
            <person name="Zhang J."/>
            <person name="Zhao Z."/>
            <person name="Zhou C."/>
            <person name="Zhu D."/>
            <person name="Lee S."/>
            <person name="Bess C."/>
            <person name="Blankenburg K."/>
            <person name="Forbes L."/>
            <person name="Fu Q."/>
            <person name="Gubbala S."/>
            <person name="Hirani K."/>
            <person name="Jayaseelan J.C."/>
            <person name="Lara F."/>
            <person name="Munidasa M."/>
            <person name="Palculict T."/>
            <person name="Patil S."/>
            <person name="Pu L.-L."/>
            <person name="Saada N."/>
            <person name="Tang L."/>
            <person name="Weissenberger G."/>
            <person name="Zhu Y."/>
            <person name="Hemphill L."/>
            <person name="Shang Y."/>
            <person name="Youmans B."/>
            <person name="Ayvaz T."/>
            <person name="Ross M."/>
            <person name="Santibanez J."/>
            <person name="Aqrawi P."/>
            <person name="Gross S."/>
            <person name="Joshi V."/>
            <person name="Fowler G."/>
            <person name="Nazareth L."/>
            <person name="Reid J."/>
            <person name="Worley K."/>
            <person name="Petrosino J."/>
            <person name="Highlander S."/>
            <person name="Gibbs R."/>
        </authorList>
    </citation>
    <scope>NUCLEOTIDE SEQUENCE [LARGE SCALE GENOMIC DNA]</scope>
    <source>
        <strain evidence="1 2">DSM 10105</strain>
    </source>
</reference>
<sequence>MDRESGIDHTQNRMWSNVVFLGTYPHQSTKPIVSIAAFTP</sequence>